<dbReference type="EMBL" id="GDHC01006994">
    <property type="protein sequence ID" value="JAQ11635.1"/>
    <property type="molecule type" value="Transcribed_RNA"/>
</dbReference>
<gene>
    <name evidence="1" type="ORF">g.3550</name>
</gene>
<name>A0A146LX93_LYGHE</name>
<proteinExistence type="predicted"/>
<dbReference type="AlphaFoldDB" id="A0A146LX93"/>
<accession>A0A146LX93</accession>
<reference evidence="1" key="1">
    <citation type="journal article" date="2016" name="Gigascience">
        <title>De novo construction of an expanded transcriptome assembly for the western tarnished plant bug, Lygus hesperus.</title>
        <authorList>
            <person name="Tassone E.E."/>
            <person name="Geib S.M."/>
            <person name="Hall B."/>
            <person name="Fabrick J.A."/>
            <person name="Brent C.S."/>
            <person name="Hull J.J."/>
        </authorList>
    </citation>
    <scope>NUCLEOTIDE SEQUENCE</scope>
</reference>
<evidence type="ECO:0000313" key="1">
    <source>
        <dbReference type="EMBL" id="JAQ11635.1"/>
    </source>
</evidence>
<sequence>MSFTTVVELYQSTEVTTIRVTISEMHSQQRNIVRQPKQQRSRTLRCRSKSELVSILLAISLKQRNAKTMSINSKSLDHHNNDKEEQCCKHKHRTHCSRIMESVRRPQTHCLEKTAVKSVAVRTTSHVIVQVAMTQ</sequence>
<organism evidence="1">
    <name type="scientific">Lygus hesperus</name>
    <name type="common">Western plant bug</name>
    <dbReference type="NCBI Taxonomy" id="30085"/>
    <lineage>
        <taxon>Eukaryota</taxon>
        <taxon>Metazoa</taxon>
        <taxon>Ecdysozoa</taxon>
        <taxon>Arthropoda</taxon>
        <taxon>Hexapoda</taxon>
        <taxon>Insecta</taxon>
        <taxon>Pterygota</taxon>
        <taxon>Neoptera</taxon>
        <taxon>Paraneoptera</taxon>
        <taxon>Hemiptera</taxon>
        <taxon>Heteroptera</taxon>
        <taxon>Panheteroptera</taxon>
        <taxon>Cimicomorpha</taxon>
        <taxon>Miridae</taxon>
        <taxon>Mirini</taxon>
        <taxon>Lygus</taxon>
    </lineage>
</organism>
<protein>
    <submittedName>
        <fullName evidence="1">Uncharacterized protein</fullName>
    </submittedName>
</protein>